<dbReference type="PANTHER" id="PTHR30514:SF18">
    <property type="entry name" value="RPIR-FAMILY TRANSCRIPTIONAL REGULATOR"/>
    <property type="match status" value="1"/>
</dbReference>
<proteinExistence type="predicted"/>
<dbReference type="Proteomes" id="UP000035444">
    <property type="component" value="Unassembled WGS sequence"/>
</dbReference>
<comment type="caution">
    <text evidence="6">The sequence shown here is derived from an EMBL/GenBank/DDBJ whole genome shotgun (WGS) entry which is preliminary data.</text>
</comment>
<evidence type="ECO:0000259" key="5">
    <source>
        <dbReference type="PROSITE" id="PS51464"/>
    </source>
</evidence>
<dbReference type="InterPro" id="IPR009057">
    <property type="entry name" value="Homeodomain-like_sf"/>
</dbReference>
<dbReference type="Gene3D" id="1.10.10.10">
    <property type="entry name" value="Winged helix-like DNA-binding domain superfamily/Winged helix DNA-binding domain"/>
    <property type="match status" value="1"/>
</dbReference>
<dbReference type="Pfam" id="PF01380">
    <property type="entry name" value="SIS"/>
    <property type="match status" value="1"/>
</dbReference>
<feature type="domain" description="SIS" evidence="5">
    <location>
        <begin position="126"/>
        <end position="260"/>
    </location>
</feature>
<name>A0A0H2MHR4_9PROT</name>
<dbReference type="PROSITE" id="PS51464">
    <property type="entry name" value="SIS"/>
    <property type="match status" value="1"/>
</dbReference>
<evidence type="ECO:0000259" key="4">
    <source>
        <dbReference type="PROSITE" id="PS51071"/>
    </source>
</evidence>
<dbReference type="InterPro" id="IPR000281">
    <property type="entry name" value="HTH_RpiR"/>
</dbReference>
<dbReference type="InterPro" id="IPR046348">
    <property type="entry name" value="SIS_dom_sf"/>
</dbReference>
<organism evidence="6 7">
    <name type="scientific">Kiloniella spongiae</name>
    <dbReference type="NCBI Taxonomy" id="1489064"/>
    <lineage>
        <taxon>Bacteria</taxon>
        <taxon>Pseudomonadati</taxon>
        <taxon>Pseudomonadota</taxon>
        <taxon>Alphaproteobacteria</taxon>
        <taxon>Rhodospirillales</taxon>
        <taxon>Kiloniellaceae</taxon>
        <taxon>Kiloniella</taxon>
    </lineage>
</organism>
<dbReference type="InterPro" id="IPR001347">
    <property type="entry name" value="SIS_dom"/>
</dbReference>
<keyword evidence="2" id="KW-0238">DNA-binding</keyword>
<dbReference type="PATRIC" id="fig|1489064.4.peg.2279"/>
<dbReference type="Pfam" id="PF01418">
    <property type="entry name" value="HTH_6"/>
    <property type="match status" value="1"/>
</dbReference>
<dbReference type="SUPFAM" id="SSF53697">
    <property type="entry name" value="SIS domain"/>
    <property type="match status" value="1"/>
</dbReference>
<dbReference type="AlphaFoldDB" id="A0A0H2MHR4"/>
<dbReference type="PROSITE" id="PS51071">
    <property type="entry name" value="HTH_RPIR"/>
    <property type="match status" value="1"/>
</dbReference>
<gene>
    <name evidence="6" type="ORF">WH96_05340</name>
</gene>
<reference evidence="6 7" key="1">
    <citation type="submission" date="2015-03" db="EMBL/GenBank/DDBJ databases">
        <title>Genome Sequence of Kiloniella spongiae MEBiC09566, isolated from a marine sponge.</title>
        <authorList>
            <person name="Shao Z."/>
            <person name="Wang L."/>
            <person name="Li X."/>
        </authorList>
    </citation>
    <scope>NUCLEOTIDE SEQUENCE [LARGE SCALE GENOMIC DNA]</scope>
    <source>
        <strain evidence="6 7">MEBiC09566</strain>
    </source>
</reference>
<evidence type="ECO:0000256" key="1">
    <source>
        <dbReference type="ARBA" id="ARBA00023015"/>
    </source>
</evidence>
<dbReference type="STRING" id="1489064.WH96_05340"/>
<keyword evidence="1" id="KW-0805">Transcription regulation</keyword>
<sequence length="284" mass="30342">MTGISEQIVAKLHNLPKKLEIAAKFALDNPDRMAFGSMRSVAGQCGVSSPTMLRLARYLGYESYDDLKALFQSELASNSFSNRAERLFRGGTTGDENPLISQLQAAAIENINAGFLQNSFETLEAIAEVIRVSNTTHIVATGSMAWVAGHLENTGSIAFSGLRATRPGVASAIETLGVLDKNDAVLGIAIAPYAKTAIEAVQYAREIGVTTISITDRRSSPLAALSDYCLIARTESPHYYSSIVSVCALVEAILAIAVANSSGHAVKRIEKVVSLRQRSGSYID</sequence>
<evidence type="ECO:0000313" key="7">
    <source>
        <dbReference type="Proteomes" id="UP000035444"/>
    </source>
</evidence>
<feature type="domain" description="HTH rpiR-type" evidence="4">
    <location>
        <begin position="2"/>
        <end position="78"/>
    </location>
</feature>
<dbReference type="EMBL" id="LAQL01000003">
    <property type="protein sequence ID" value="KLN61731.1"/>
    <property type="molecule type" value="Genomic_DNA"/>
</dbReference>
<protein>
    <recommendedName>
        <fullName evidence="8">RpiR family transcriptional regulator</fullName>
    </recommendedName>
</protein>
<dbReference type="GO" id="GO:0003677">
    <property type="term" value="F:DNA binding"/>
    <property type="evidence" value="ECO:0007669"/>
    <property type="project" value="UniProtKB-KW"/>
</dbReference>
<evidence type="ECO:0000256" key="3">
    <source>
        <dbReference type="ARBA" id="ARBA00023163"/>
    </source>
</evidence>
<accession>A0A0H2MHR4</accession>
<dbReference type="InterPro" id="IPR035472">
    <property type="entry name" value="RpiR-like_SIS"/>
</dbReference>
<dbReference type="GO" id="GO:1901135">
    <property type="term" value="P:carbohydrate derivative metabolic process"/>
    <property type="evidence" value="ECO:0007669"/>
    <property type="project" value="InterPro"/>
</dbReference>
<dbReference type="InterPro" id="IPR036388">
    <property type="entry name" value="WH-like_DNA-bd_sf"/>
</dbReference>
<keyword evidence="7" id="KW-1185">Reference proteome</keyword>
<evidence type="ECO:0000256" key="2">
    <source>
        <dbReference type="ARBA" id="ARBA00023125"/>
    </source>
</evidence>
<dbReference type="RefSeq" id="WP_047763067.1">
    <property type="nucleotide sequence ID" value="NZ_LAQL01000003.1"/>
</dbReference>
<dbReference type="InterPro" id="IPR047640">
    <property type="entry name" value="RpiR-like"/>
</dbReference>
<evidence type="ECO:0008006" key="8">
    <source>
        <dbReference type="Google" id="ProtNLM"/>
    </source>
</evidence>
<dbReference type="PANTHER" id="PTHR30514">
    <property type="entry name" value="GLUCOKINASE"/>
    <property type="match status" value="1"/>
</dbReference>
<dbReference type="OrthoDB" id="9814676at2"/>
<dbReference type="Gene3D" id="3.40.50.10490">
    <property type="entry name" value="Glucose-6-phosphate isomerase like protein, domain 1"/>
    <property type="match status" value="1"/>
</dbReference>
<dbReference type="SUPFAM" id="SSF46689">
    <property type="entry name" value="Homeodomain-like"/>
    <property type="match status" value="1"/>
</dbReference>
<dbReference type="GO" id="GO:0003700">
    <property type="term" value="F:DNA-binding transcription factor activity"/>
    <property type="evidence" value="ECO:0007669"/>
    <property type="project" value="InterPro"/>
</dbReference>
<dbReference type="CDD" id="cd05013">
    <property type="entry name" value="SIS_RpiR"/>
    <property type="match status" value="1"/>
</dbReference>
<evidence type="ECO:0000313" key="6">
    <source>
        <dbReference type="EMBL" id="KLN61731.1"/>
    </source>
</evidence>
<keyword evidence="3" id="KW-0804">Transcription</keyword>
<dbReference type="GO" id="GO:0097367">
    <property type="term" value="F:carbohydrate derivative binding"/>
    <property type="evidence" value="ECO:0007669"/>
    <property type="project" value="InterPro"/>
</dbReference>